<name>A0A521B1B6_9RHOB</name>
<evidence type="ECO:0000313" key="2">
    <source>
        <dbReference type="Proteomes" id="UP000319555"/>
    </source>
</evidence>
<proteinExistence type="predicted"/>
<dbReference type="Proteomes" id="UP000319555">
    <property type="component" value="Unassembled WGS sequence"/>
</dbReference>
<protein>
    <submittedName>
        <fullName evidence="1">Phytoene/squalene synthetase</fullName>
    </submittedName>
</protein>
<organism evidence="1 2">
    <name type="scientific">Ruegeria faecimaris</name>
    <dbReference type="NCBI Taxonomy" id="686389"/>
    <lineage>
        <taxon>Bacteria</taxon>
        <taxon>Pseudomonadati</taxon>
        <taxon>Pseudomonadota</taxon>
        <taxon>Alphaproteobacteria</taxon>
        <taxon>Rhodobacterales</taxon>
        <taxon>Roseobacteraceae</taxon>
        <taxon>Ruegeria</taxon>
    </lineage>
</organism>
<accession>A0A521B1B6</accession>
<dbReference type="AlphaFoldDB" id="A0A521B1B6"/>
<sequence>MEACTGLPSSGGGGRVTVQFNDDLKACAALVHRADPDRFMAAMAAPVSARSVLFPIYAMNVEVARAPWVTQEAMIAEMRLQWWRDALQEIAEGPTVRRHEVVTPLSQVLSPHLAVMLDEYVAVRRWDIYRDPFEDEAQFEAYLNHSSASLMVASAQSLGEADEPVLRDFGYAVGVANWLRAIPDLEARGCIPLLDGTPDAVRDLAQKALNRLRRAQGKRLAISPEARPALLASWQSEWVLRKAIAQPDRVAAGNLMQGEVRRRVSLMWKVVRGRW</sequence>
<dbReference type="InterPro" id="IPR008949">
    <property type="entry name" value="Isoprenoid_synthase_dom_sf"/>
</dbReference>
<reference evidence="1 2" key="1">
    <citation type="submission" date="2017-05" db="EMBL/GenBank/DDBJ databases">
        <authorList>
            <person name="Varghese N."/>
            <person name="Submissions S."/>
        </authorList>
    </citation>
    <scope>NUCLEOTIDE SEQUENCE [LARGE SCALE GENOMIC DNA]</scope>
    <source>
        <strain evidence="1 2">DSM 28009</strain>
    </source>
</reference>
<dbReference type="SUPFAM" id="SSF48576">
    <property type="entry name" value="Terpenoid synthases"/>
    <property type="match status" value="1"/>
</dbReference>
<dbReference type="EMBL" id="FXTE01000001">
    <property type="protein sequence ID" value="SMO40821.1"/>
    <property type="molecule type" value="Genomic_DNA"/>
</dbReference>
<dbReference type="Pfam" id="PF00494">
    <property type="entry name" value="SQS_PSY"/>
    <property type="match status" value="1"/>
</dbReference>
<dbReference type="Gene3D" id="1.10.600.10">
    <property type="entry name" value="Farnesyl Diphosphate Synthase"/>
    <property type="match status" value="1"/>
</dbReference>
<dbReference type="InterPro" id="IPR002060">
    <property type="entry name" value="Squ/phyt_synthse"/>
</dbReference>
<gene>
    <name evidence="1" type="ORF">SAMN06265380_101483</name>
</gene>
<keyword evidence="2" id="KW-1185">Reference proteome</keyword>
<evidence type="ECO:0000313" key="1">
    <source>
        <dbReference type="EMBL" id="SMO40821.1"/>
    </source>
</evidence>